<evidence type="ECO:0000256" key="8">
    <source>
        <dbReference type="ARBA" id="ARBA00023136"/>
    </source>
</evidence>
<dbReference type="PANTHER" id="PTHR35008">
    <property type="entry name" value="BLL4482 PROTEIN-RELATED"/>
    <property type="match status" value="1"/>
</dbReference>
<name>A0ABZ0IGD3_9GAMM</name>
<keyword evidence="6" id="KW-0677">Repeat</keyword>
<feature type="chain" id="PRO_5046723691" evidence="10">
    <location>
        <begin position="21"/>
        <end position="413"/>
    </location>
</feature>
<feature type="signal peptide" evidence="10">
    <location>
        <begin position="1"/>
        <end position="20"/>
    </location>
</feature>
<comment type="subcellular location">
    <subcellularLocation>
        <location evidence="1">Cell membrane</location>
    </subcellularLocation>
</comment>
<dbReference type="Gene3D" id="1.10.760.10">
    <property type="entry name" value="Cytochrome c-like domain"/>
    <property type="match status" value="3"/>
</dbReference>
<dbReference type="Pfam" id="PF00034">
    <property type="entry name" value="Cytochrom_C"/>
    <property type="match status" value="2"/>
</dbReference>
<dbReference type="InterPro" id="IPR009056">
    <property type="entry name" value="Cyt_c-like_dom"/>
</dbReference>
<keyword evidence="7 9" id="KW-0408">Iron</keyword>
<keyword evidence="3 9" id="KW-0349">Heme</keyword>
<keyword evidence="13" id="KW-1185">Reference proteome</keyword>
<dbReference type="SUPFAM" id="SSF46626">
    <property type="entry name" value="Cytochrome c"/>
    <property type="match status" value="3"/>
</dbReference>
<keyword evidence="5 10" id="KW-0732">Signal</keyword>
<organism evidence="12 13">
    <name type="scientific">Congregibacter brevis</name>
    <dbReference type="NCBI Taxonomy" id="3081201"/>
    <lineage>
        <taxon>Bacteria</taxon>
        <taxon>Pseudomonadati</taxon>
        <taxon>Pseudomonadota</taxon>
        <taxon>Gammaproteobacteria</taxon>
        <taxon>Cellvibrionales</taxon>
        <taxon>Halieaceae</taxon>
        <taxon>Congregibacter</taxon>
    </lineage>
</organism>
<evidence type="ECO:0000256" key="5">
    <source>
        <dbReference type="ARBA" id="ARBA00022729"/>
    </source>
</evidence>
<evidence type="ECO:0000256" key="10">
    <source>
        <dbReference type="SAM" id="SignalP"/>
    </source>
</evidence>
<evidence type="ECO:0000313" key="13">
    <source>
        <dbReference type="Proteomes" id="UP001626549"/>
    </source>
</evidence>
<sequence>MRLTTLLFVLLSAVASLSLATTTDAAQSVQEDRGAYLTAVGNCVSCHTREDGPAMAGGLEFETPFGTIYSTNITPDPQTGIGDWSLEEFTAAMREGERPDGSHLYPVFPYTAFTKVSDEDIAAIYGHLQTMEPVSYAPPDNDLGFPYNQRWGLGVWKSAFFDEGRYEPDPEQSEEWNRGAYLVEGLGHCAMCHSPRNAAGGVDGDLLMTGGVYMERVEGKLSAWSAPNLTSADNGLGQWSHEDIADYLKLGFSERSGVFGPMNNVVVNSTRHMSVDDVDAMAVYLKSLPANSQQSGKLASDEVLRAGSVQYDIHCGTCHLPTGEGSAETGPPVLWSPVVLDVNPETLINITLYGAQLPHTAPSTEWMGREWKRMEAYANKLSDEQAAALLSYIRSAWGHEAGAVTPEQVAQQR</sequence>
<proteinExistence type="predicted"/>
<protein>
    <submittedName>
        <fullName evidence="12">Cytochrome c</fullName>
    </submittedName>
</protein>
<feature type="domain" description="Cytochrome c" evidence="11">
    <location>
        <begin position="29"/>
        <end position="132"/>
    </location>
</feature>
<dbReference type="PANTHER" id="PTHR35008:SF8">
    <property type="entry name" value="ALCOHOL DEHYDROGENASE CYTOCHROME C SUBUNIT"/>
    <property type="match status" value="1"/>
</dbReference>
<evidence type="ECO:0000256" key="1">
    <source>
        <dbReference type="ARBA" id="ARBA00004236"/>
    </source>
</evidence>
<keyword evidence="8" id="KW-0472">Membrane</keyword>
<dbReference type="Proteomes" id="UP001626549">
    <property type="component" value="Chromosome"/>
</dbReference>
<dbReference type="RefSeq" id="WP_407329961.1">
    <property type="nucleotide sequence ID" value="NZ_CP136865.1"/>
</dbReference>
<dbReference type="InterPro" id="IPR036909">
    <property type="entry name" value="Cyt_c-like_dom_sf"/>
</dbReference>
<evidence type="ECO:0000256" key="3">
    <source>
        <dbReference type="ARBA" id="ARBA00022617"/>
    </source>
</evidence>
<evidence type="ECO:0000313" key="12">
    <source>
        <dbReference type="EMBL" id="WOJ98604.1"/>
    </source>
</evidence>
<dbReference type="InterPro" id="IPR014353">
    <property type="entry name" value="Membr-bd_ADH_cyt_c"/>
</dbReference>
<feature type="domain" description="Cytochrome c" evidence="11">
    <location>
        <begin position="302"/>
        <end position="397"/>
    </location>
</feature>
<dbReference type="PROSITE" id="PS51007">
    <property type="entry name" value="CYTC"/>
    <property type="match status" value="3"/>
</dbReference>
<dbReference type="EMBL" id="CP136865">
    <property type="protein sequence ID" value="WOJ98604.1"/>
    <property type="molecule type" value="Genomic_DNA"/>
</dbReference>
<evidence type="ECO:0000256" key="6">
    <source>
        <dbReference type="ARBA" id="ARBA00022737"/>
    </source>
</evidence>
<evidence type="ECO:0000256" key="9">
    <source>
        <dbReference type="PROSITE-ProRule" id="PRU00433"/>
    </source>
</evidence>
<evidence type="ECO:0000256" key="4">
    <source>
        <dbReference type="ARBA" id="ARBA00022723"/>
    </source>
</evidence>
<dbReference type="InterPro" id="IPR051459">
    <property type="entry name" value="Cytochrome_c-type_DH"/>
</dbReference>
<reference evidence="12 13" key="1">
    <citation type="submission" date="2023-10" db="EMBL/GenBank/DDBJ databases">
        <title>Two novel species belonging to the OM43/NOR5 clade.</title>
        <authorList>
            <person name="Park M."/>
        </authorList>
    </citation>
    <scope>NUCLEOTIDE SEQUENCE [LARGE SCALE GENOMIC DNA]</scope>
    <source>
        <strain evidence="12 13">IMCC45268</strain>
    </source>
</reference>
<evidence type="ECO:0000259" key="11">
    <source>
        <dbReference type="PROSITE" id="PS51007"/>
    </source>
</evidence>
<gene>
    <name evidence="12" type="ORF">R0137_08535</name>
</gene>
<feature type="domain" description="Cytochrome c" evidence="11">
    <location>
        <begin position="174"/>
        <end position="289"/>
    </location>
</feature>
<dbReference type="PIRSF" id="PIRSF000018">
    <property type="entry name" value="Mb_ADH_cyt_c"/>
    <property type="match status" value="1"/>
</dbReference>
<evidence type="ECO:0000256" key="7">
    <source>
        <dbReference type="ARBA" id="ARBA00023004"/>
    </source>
</evidence>
<keyword evidence="4 9" id="KW-0479">Metal-binding</keyword>
<accession>A0ABZ0IGD3</accession>
<keyword evidence="2" id="KW-1003">Cell membrane</keyword>
<evidence type="ECO:0000256" key="2">
    <source>
        <dbReference type="ARBA" id="ARBA00022475"/>
    </source>
</evidence>